<protein>
    <submittedName>
        <fullName evidence="1">Uncharacterized protein</fullName>
    </submittedName>
</protein>
<comment type="caution">
    <text evidence="1">The sequence shown here is derived from an EMBL/GenBank/DDBJ whole genome shotgun (WGS) entry which is preliminary data.</text>
</comment>
<evidence type="ECO:0000313" key="1">
    <source>
        <dbReference type="EMBL" id="EUA54834.1"/>
    </source>
</evidence>
<accession>X8CFH7</accession>
<reference evidence="1" key="1">
    <citation type="submission" date="2014-01" db="EMBL/GenBank/DDBJ databases">
        <authorList>
            <person name="Brown-Elliot B."/>
            <person name="Wallace R."/>
            <person name="Lenaerts A."/>
            <person name="Ordway D."/>
            <person name="DeGroote M.A."/>
            <person name="Parker T."/>
            <person name="Sizemore C."/>
            <person name="Tallon L.J."/>
            <person name="Sadzewicz L.K."/>
            <person name="Sengamalay N."/>
            <person name="Fraser C.M."/>
            <person name="Hine E."/>
            <person name="Shefchek K.A."/>
            <person name="Das S.P."/>
            <person name="Tettelin H."/>
        </authorList>
    </citation>
    <scope>NUCLEOTIDE SEQUENCE [LARGE SCALE GENOMIC DNA]</scope>
    <source>
        <strain evidence="1">4042</strain>
    </source>
</reference>
<sequence length="50" mass="5508">MSVSCRPYSRRISFFCSAVSATKYSPSIGPRGEFGAAAANCSYTPWRRKV</sequence>
<gene>
    <name evidence="1" type="ORF">I553_1304</name>
</gene>
<organism evidence="1">
    <name type="scientific">Mycobacterium xenopi 4042</name>
    <dbReference type="NCBI Taxonomy" id="1299334"/>
    <lineage>
        <taxon>Bacteria</taxon>
        <taxon>Bacillati</taxon>
        <taxon>Actinomycetota</taxon>
        <taxon>Actinomycetes</taxon>
        <taxon>Mycobacteriales</taxon>
        <taxon>Mycobacteriaceae</taxon>
        <taxon>Mycobacterium</taxon>
    </lineage>
</organism>
<proteinExistence type="predicted"/>
<name>X8CFH7_MYCXE</name>
<dbReference type="EMBL" id="JAOB01000032">
    <property type="protein sequence ID" value="EUA54834.1"/>
    <property type="molecule type" value="Genomic_DNA"/>
</dbReference>
<dbReference type="AlphaFoldDB" id="X8CFH7"/>